<gene>
    <name evidence="2" type="ORF">MKP09_04275</name>
</gene>
<comment type="caution">
    <text evidence="2">The sequence shown here is derived from an EMBL/GenBank/DDBJ whole genome shotgun (WGS) entry which is preliminary data.</text>
</comment>
<evidence type="ECO:0000313" key="2">
    <source>
        <dbReference type="EMBL" id="MCH5597177.1"/>
    </source>
</evidence>
<dbReference type="Pfam" id="PF01713">
    <property type="entry name" value="Smr"/>
    <property type="match status" value="1"/>
</dbReference>
<sequence>MLFEKYPDKEPEEIKIPLDKLANKGFKIYNAKEARKHLEPARSVVDLHIEKLTDDPSRMSNFEMLTLQLKTFEKFYDLAVSHMQPTLIIIHGVGTGKLRDEIHDALKLKSEVNYFINQYDPKYGYGATEIFLKY</sequence>
<name>A0ABS9SFP0_9BACT</name>
<evidence type="ECO:0000259" key="1">
    <source>
        <dbReference type="Pfam" id="PF01713"/>
    </source>
</evidence>
<dbReference type="InterPro" id="IPR036063">
    <property type="entry name" value="Smr_dom_sf"/>
</dbReference>
<evidence type="ECO:0000313" key="3">
    <source>
        <dbReference type="Proteomes" id="UP001202248"/>
    </source>
</evidence>
<protein>
    <submittedName>
        <fullName evidence="2">Smr/MutS family protein</fullName>
    </submittedName>
</protein>
<dbReference type="Gene3D" id="3.30.1370.110">
    <property type="match status" value="1"/>
</dbReference>
<reference evidence="2 3" key="1">
    <citation type="submission" date="2022-02" db="EMBL/GenBank/DDBJ databases">
        <authorList>
            <person name="Min J."/>
        </authorList>
    </citation>
    <scope>NUCLEOTIDE SEQUENCE [LARGE SCALE GENOMIC DNA]</scope>
    <source>
        <strain evidence="2 3">GR10-1</strain>
    </source>
</reference>
<accession>A0ABS9SFP0</accession>
<keyword evidence="3" id="KW-1185">Reference proteome</keyword>
<dbReference type="EMBL" id="JAKWBL010000001">
    <property type="protein sequence ID" value="MCH5597177.1"/>
    <property type="molecule type" value="Genomic_DNA"/>
</dbReference>
<dbReference type="Proteomes" id="UP001202248">
    <property type="component" value="Unassembled WGS sequence"/>
</dbReference>
<proteinExistence type="predicted"/>
<feature type="domain" description="Smr" evidence="1">
    <location>
        <begin position="71"/>
        <end position="133"/>
    </location>
</feature>
<dbReference type="InterPro" id="IPR002625">
    <property type="entry name" value="Smr_dom"/>
</dbReference>
<dbReference type="RefSeq" id="WP_240826581.1">
    <property type="nucleotide sequence ID" value="NZ_JAKWBL010000001.1"/>
</dbReference>
<organism evidence="2 3">
    <name type="scientific">Niabella ginsengisoli</name>
    <dbReference type="NCBI Taxonomy" id="522298"/>
    <lineage>
        <taxon>Bacteria</taxon>
        <taxon>Pseudomonadati</taxon>
        <taxon>Bacteroidota</taxon>
        <taxon>Chitinophagia</taxon>
        <taxon>Chitinophagales</taxon>
        <taxon>Chitinophagaceae</taxon>
        <taxon>Niabella</taxon>
    </lineage>
</organism>